<feature type="transmembrane region" description="Helical" evidence="1">
    <location>
        <begin position="86"/>
        <end position="103"/>
    </location>
</feature>
<reference evidence="3" key="1">
    <citation type="submission" date="2022-11" db="EMBL/GenBank/DDBJ databases">
        <title>Lacinutrix neustonica HL-RS19T sp. nov., isolated from the surface microlayer sample of brackish Lake Shihwa.</title>
        <authorList>
            <person name="Choi J.Y."/>
            <person name="Hwang C.Y."/>
        </authorList>
    </citation>
    <scope>NUCLEOTIDE SEQUENCE</scope>
    <source>
        <strain evidence="3">HL-RS19</strain>
    </source>
</reference>
<evidence type="ECO:0000259" key="2">
    <source>
        <dbReference type="Pfam" id="PF02517"/>
    </source>
</evidence>
<sequence>MKVLGILPIKKHVIQFFIGFLFIVVLSVLWIYIETLVKSVIWEQKPIDYRLIYKALMYHLKSALTEDLVFRGAILYILINRLGAKWAIFISASFFGVYHVFSYGITGGAIIPILYVITVTGFAGYVWACVFEKTKSIALGLGLHLGINLVRVCFYPSQPYGELLVKEISKVNFSEWNELYFVLIKGLFPSVVTLIFLKLLLKSYFKFFKNN</sequence>
<accession>A0A9E8MVL4</accession>
<dbReference type="RefSeq" id="WP_267676347.1">
    <property type="nucleotide sequence ID" value="NZ_CP113088.1"/>
</dbReference>
<feature type="transmembrane region" description="Helical" evidence="1">
    <location>
        <begin position="179"/>
        <end position="201"/>
    </location>
</feature>
<keyword evidence="1" id="KW-0472">Membrane</keyword>
<keyword evidence="3" id="KW-0482">Metalloprotease</keyword>
<feature type="transmembrane region" description="Helical" evidence="1">
    <location>
        <begin position="12"/>
        <end position="33"/>
    </location>
</feature>
<evidence type="ECO:0000256" key="1">
    <source>
        <dbReference type="SAM" id="Phobius"/>
    </source>
</evidence>
<evidence type="ECO:0000313" key="4">
    <source>
        <dbReference type="Proteomes" id="UP001164705"/>
    </source>
</evidence>
<dbReference type="EMBL" id="CP113088">
    <property type="protein sequence ID" value="WAC01749.1"/>
    <property type="molecule type" value="Genomic_DNA"/>
</dbReference>
<feature type="transmembrane region" description="Helical" evidence="1">
    <location>
        <begin position="137"/>
        <end position="157"/>
    </location>
</feature>
<dbReference type="Pfam" id="PF02517">
    <property type="entry name" value="Rce1-like"/>
    <property type="match status" value="1"/>
</dbReference>
<protein>
    <submittedName>
        <fullName evidence="3">CPBP family intramembrane metalloprotease</fullName>
    </submittedName>
</protein>
<keyword evidence="1" id="KW-0812">Transmembrane</keyword>
<keyword evidence="3" id="KW-0378">Hydrolase</keyword>
<dbReference type="InterPro" id="IPR003675">
    <property type="entry name" value="Rce1/LyrA-like_dom"/>
</dbReference>
<dbReference type="GO" id="GO:0004175">
    <property type="term" value="F:endopeptidase activity"/>
    <property type="evidence" value="ECO:0007669"/>
    <property type="project" value="UniProtKB-ARBA"/>
</dbReference>
<organism evidence="3 4">
    <name type="scientific">Lacinutrix neustonica</name>
    <dbReference type="NCBI Taxonomy" id="2980107"/>
    <lineage>
        <taxon>Bacteria</taxon>
        <taxon>Pseudomonadati</taxon>
        <taxon>Bacteroidota</taxon>
        <taxon>Flavobacteriia</taxon>
        <taxon>Flavobacteriales</taxon>
        <taxon>Flavobacteriaceae</taxon>
        <taxon>Lacinutrix</taxon>
    </lineage>
</organism>
<dbReference type="AlphaFoldDB" id="A0A9E8MVL4"/>
<proteinExistence type="predicted"/>
<dbReference type="GO" id="GO:0080120">
    <property type="term" value="P:CAAX-box protein maturation"/>
    <property type="evidence" value="ECO:0007669"/>
    <property type="project" value="UniProtKB-ARBA"/>
</dbReference>
<feature type="transmembrane region" description="Helical" evidence="1">
    <location>
        <begin position="109"/>
        <end position="130"/>
    </location>
</feature>
<dbReference type="GO" id="GO:0008237">
    <property type="term" value="F:metallopeptidase activity"/>
    <property type="evidence" value="ECO:0007669"/>
    <property type="project" value="UniProtKB-KW"/>
</dbReference>
<keyword evidence="3" id="KW-0645">Protease</keyword>
<evidence type="ECO:0000313" key="3">
    <source>
        <dbReference type="EMBL" id="WAC01749.1"/>
    </source>
</evidence>
<dbReference type="KEGG" id="lnu:N7U66_17910"/>
<dbReference type="Proteomes" id="UP001164705">
    <property type="component" value="Chromosome"/>
</dbReference>
<feature type="domain" description="CAAX prenyl protease 2/Lysostaphin resistance protein A-like" evidence="2">
    <location>
        <begin position="52"/>
        <end position="150"/>
    </location>
</feature>
<keyword evidence="4" id="KW-1185">Reference proteome</keyword>
<name>A0A9E8MVL4_9FLAO</name>
<gene>
    <name evidence="3" type="ORF">N7U66_17910</name>
</gene>
<keyword evidence="1" id="KW-1133">Transmembrane helix</keyword>